<evidence type="ECO:0000259" key="13">
    <source>
        <dbReference type="PROSITE" id="PS50195"/>
    </source>
</evidence>
<dbReference type="GO" id="GO:0004630">
    <property type="term" value="F:phospholipase D activity"/>
    <property type="evidence" value="ECO:0007669"/>
    <property type="project" value="UniProtKB-EC"/>
</dbReference>
<evidence type="ECO:0000256" key="8">
    <source>
        <dbReference type="ARBA" id="ARBA00042228"/>
    </source>
</evidence>
<dbReference type="InterPro" id="IPR025202">
    <property type="entry name" value="PLD-like_dom"/>
</dbReference>
<evidence type="ECO:0000256" key="7">
    <source>
        <dbReference type="ARBA" id="ARBA00023098"/>
    </source>
</evidence>
<evidence type="ECO:0000256" key="9">
    <source>
        <dbReference type="ARBA" id="ARBA00074658"/>
    </source>
</evidence>
<comment type="similarity">
    <text evidence="2">Belongs to the phospholipase D family.</text>
</comment>
<dbReference type="OrthoDB" id="14911at2759"/>
<dbReference type="Proteomes" id="UP000800092">
    <property type="component" value="Unassembled WGS sequence"/>
</dbReference>
<dbReference type="CDD" id="cd09138">
    <property type="entry name" value="PLDc_vPLD1_2_yPLD_like_1"/>
    <property type="match status" value="1"/>
</dbReference>
<dbReference type="EMBL" id="ML991799">
    <property type="protein sequence ID" value="KAF2234329.1"/>
    <property type="molecule type" value="Genomic_DNA"/>
</dbReference>
<dbReference type="PROSITE" id="PS50035">
    <property type="entry name" value="PLD"/>
    <property type="match status" value="2"/>
</dbReference>
<feature type="compositionally biased region" description="Basic and acidic residues" evidence="11">
    <location>
        <begin position="297"/>
        <end position="317"/>
    </location>
</feature>
<feature type="compositionally biased region" description="Basic and acidic residues" evidence="11">
    <location>
        <begin position="1457"/>
        <end position="1467"/>
    </location>
</feature>
<keyword evidence="5" id="KW-0378">Hydrolase</keyword>
<feature type="region of interest" description="Disordered" evidence="11">
    <location>
        <begin position="541"/>
        <end position="605"/>
    </location>
</feature>
<feature type="region of interest" description="Disordered" evidence="11">
    <location>
        <begin position="1672"/>
        <end position="1708"/>
    </location>
</feature>
<evidence type="ECO:0000313" key="15">
    <source>
        <dbReference type="Proteomes" id="UP000800092"/>
    </source>
</evidence>
<feature type="region of interest" description="Disordered" evidence="11">
    <location>
        <begin position="1443"/>
        <end position="1482"/>
    </location>
</feature>
<keyword evidence="6" id="KW-0442">Lipid degradation</keyword>
<dbReference type="PANTHER" id="PTHR18896">
    <property type="entry name" value="PHOSPHOLIPASE D"/>
    <property type="match status" value="1"/>
</dbReference>
<feature type="compositionally biased region" description="Polar residues" evidence="11">
    <location>
        <begin position="1326"/>
        <end position="1336"/>
    </location>
</feature>
<evidence type="ECO:0000256" key="4">
    <source>
        <dbReference type="ARBA" id="ARBA00022737"/>
    </source>
</evidence>
<dbReference type="CDD" id="cd01254">
    <property type="entry name" value="PH_PLD"/>
    <property type="match status" value="1"/>
</dbReference>
<protein>
    <recommendedName>
        <fullName evidence="9">Phospholipase D1</fullName>
        <ecNumber evidence="3">3.1.4.4</ecNumber>
    </recommendedName>
    <alternativeName>
        <fullName evidence="8">Choline phosphatase 1</fullName>
    </alternativeName>
    <alternativeName>
        <fullName evidence="10">Phosphatidylcholine-hydrolyzing phospholipase D1</fullName>
    </alternativeName>
</protein>
<dbReference type="PROSITE" id="PS50195">
    <property type="entry name" value="PX"/>
    <property type="match status" value="1"/>
</dbReference>
<evidence type="ECO:0000256" key="10">
    <source>
        <dbReference type="ARBA" id="ARBA00079280"/>
    </source>
</evidence>
<evidence type="ECO:0000259" key="12">
    <source>
        <dbReference type="PROSITE" id="PS50035"/>
    </source>
</evidence>
<evidence type="ECO:0000256" key="5">
    <source>
        <dbReference type="ARBA" id="ARBA00022801"/>
    </source>
</evidence>
<feature type="compositionally biased region" description="Polar residues" evidence="11">
    <location>
        <begin position="140"/>
        <end position="149"/>
    </location>
</feature>
<dbReference type="CDD" id="cd09141">
    <property type="entry name" value="PLDc_vPLD1_2_yPLD_like_2"/>
    <property type="match status" value="1"/>
</dbReference>
<dbReference type="SMART" id="SM00155">
    <property type="entry name" value="PLDc"/>
    <property type="match status" value="2"/>
</dbReference>
<dbReference type="SMART" id="SM00312">
    <property type="entry name" value="PX"/>
    <property type="match status" value="1"/>
</dbReference>
<evidence type="ECO:0000256" key="2">
    <source>
        <dbReference type="ARBA" id="ARBA00008664"/>
    </source>
</evidence>
<dbReference type="InterPro" id="IPR001736">
    <property type="entry name" value="PLipase_D/transphosphatidylase"/>
</dbReference>
<comment type="catalytic activity">
    <reaction evidence="1">
        <text>a 1,2-diacyl-sn-glycero-3-phosphocholine + H2O = a 1,2-diacyl-sn-glycero-3-phosphate + choline + H(+)</text>
        <dbReference type="Rhea" id="RHEA:14445"/>
        <dbReference type="ChEBI" id="CHEBI:15354"/>
        <dbReference type="ChEBI" id="CHEBI:15377"/>
        <dbReference type="ChEBI" id="CHEBI:15378"/>
        <dbReference type="ChEBI" id="CHEBI:57643"/>
        <dbReference type="ChEBI" id="CHEBI:58608"/>
        <dbReference type="EC" id="3.1.4.4"/>
    </reaction>
</comment>
<evidence type="ECO:0000256" key="3">
    <source>
        <dbReference type="ARBA" id="ARBA00012027"/>
    </source>
</evidence>
<feature type="domain" description="PX" evidence="13">
    <location>
        <begin position="452"/>
        <end position="663"/>
    </location>
</feature>
<dbReference type="InterPro" id="IPR015679">
    <property type="entry name" value="PLipase_D_fam"/>
</dbReference>
<dbReference type="Gene3D" id="3.30.1520.10">
    <property type="entry name" value="Phox-like domain"/>
    <property type="match status" value="1"/>
</dbReference>
<name>A0A6A6H8Y3_VIRVR</name>
<gene>
    <name evidence="14" type="ORF">EV356DRAFT_157801</name>
</gene>
<feature type="region of interest" description="Disordered" evidence="11">
    <location>
        <begin position="1730"/>
        <end position="1816"/>
    </location>
</feature>
<feature type="compositionally biased region" description="Polar residues" evidence="11">
    <location>
        <begin position="1"/>
        <end position="51"/>
    </location>
</feature>
<feature type="compositionally biased region" description="Polar residues" evidence="11">
    <location>
        <begin position="67"/>
        <end position="122"/>
    </location>
</feature>
<dbReference type="FunFam" id="3.30.870.10:FF:000011">
    <property type="entry name" value="Phospholipase"/>
    <property type="match status" value="1"/>
</dbReference>
<feature type="compositionally biased region" description="Basic residues" evidence="11">
    <location>
        <begin position="576"/>
        <end position="591"/>
    </location>
</feature>
<feature type="region of interest" description="Disordered" evidence="11">
    <location>
        <begin position="1309"/>
        <end position="1338"/>
    </location>
</feature>
<dbReference type="GO" id="GO:0035091">
    <property type="term" value="F:phosphatidylinositol binding"/>
    <property type="evidence" value="ECO:0007669"/>
    <property type="project" value="InterPro"/>
</dbReference>
<dbReference type="GO" id="GO:0009395">
    <property type="term" value="P:phospholipid catabolic process"/>
    <property type="evidence" value="ECO:0007669"/>
    <property type="project" value="TreeGrafter"/>
</dbReference>
<feature type="region of interest" description="Disordered" evidence="11">
    <location>
        <begin position="293"/>
        <end position="379"/>
    </location>
</feature>
<dbReference type="Gene3D" id="3.30.870.10">
    <property type="entry name" value="Endonuclease Chain A"/>
    <property type="match status" value="2"/>
</dbReference>
<feature type="region of interest" description="Disordered" evidence="11">
    <location>
        <begin position="196"/>
        <end position="281"/>
    </location>
</feature>
<dbReference type="Pfam" id="PF13091">
    <property type="entry name" value="PLDc_2"/>
    <property type="match status" value="1"/>
</dbReference>
<dbReference type="SUPFAM" id="SSF64268">
    <property type="entry name" value="PX domain"/>
    <property type="match status" value="1"/>
</dbReference>
<evidence type="ECO:0000313" key="14">
    <source>
        <dbReference type="EMBL" id="KAF2234329.1"/>
    </source>
</evidence>
<evidence type="ECO:0000256" key="6">
    <source>
        <dbReference type="ARBA" id="ARBA00022963"/>
    </source>
</evidence>
<feature type="region of interest" description="Disordered" evidence="11">
    <location>
        <begin position="1621"/>
        <end position="1649"/>
    </location>
</feature>
<feature type="domain" description="PLD phosphodiesterase" evidence="12">
    <location>
        <begin position="1229"/>
        <end position="1256"/>
    </location>
</feature>
<dbReference type="EC" id="3.1.4.4" evidence="3"/>
<dbReference type="InterPro" id="IPR001683">
    <property type="entry name" value="PX_dom"/>
</dbReference>
<keyword evidence="7" id="KW-0443">Lipid metabolism</keyword>
<evidence type="ECO:0000256" key="11">
    <source>
        <dbReference type="SAM" id="MobiDB-lite"/>
    </source>
</evidence>
<proteinExistence type="inferred from homology"/>
<feature type="compositionally biased region" description="Low complexity" evidence="11">
    <location>
        <begin position="1770"/>
        <end position="1797"/>
    </location>
</feature>
<feature type="compositionally biased region" description="Acidic residues" evidence="11">
    <location>
        <begin position="212"/>
        <end position="224"/>
    </location>
</feature>
<keyword evidence="4" id="KW-0677">Repeat</keyword>
<keyword evidence="15" id="KW-1185">Reference proteome</keyword>
<feature type="compositionally biased region" description="Low complexity" evidence="11">
    <location>
        <begin position="1739"/>
        <end position="1751"/>
    </location>
</feature>
<accession>A0A6A6H8Y3</accession>
<feature type="compositionally biased region" description="Basic and acidic residues" evidence="11">
    <location>
        <begin position="339"/>
        <end position="351"/>
    </location>
</feature>
<sequence>MSNTRESNGIRSQSLTRATSSPLRTEQKVDNLSNGHIIPGSQSPRSATSGSIRFADGPNGEFPFHATNGTSGQSPTNELFNKAKQPTHSHTASVQGQTPDQHMTTNNDEQPLSRKWTNQSGAATPPGRRSVQFARPDPSHSGQARQQSWEVEEGDNRGRQGSSFMSKLKALASPMQTHSRTMSGLTVGDSTIEEHVPTTTQSEPGVHGDTGSEADADGEESADEEGAHGSSSAPRTKRKTRRPPNPGTQTAPTTPRTPRLTSFFRDRDRDSPVGTPNTVSTFRPTFLTRRATMTDIPEDRRAGLSEDEGRNRLEKQSTWRRGSARAQQGWGLSYSLGRRQQDGEESPDTRRPINFRRITGLGQGANGEPSPLAWRRQGDRTASVSAAKWREIKAGIKAMGRKKKDPQMLVDHQKSAELMAELLAGAPAALFAASMFQSDEHGRKRLPVLLEQLKVRIVDSQRIESRAGDRHMVFKIEMEYGSGLTRMKWVIHRTLRDFTNLHVKYKLQMQQEKYIHRKGDDPSRARLPRFPRSAFPYLRGVRGLADEDEEEGEDGGTGGETSDPHGDASGTDRPARNKRRRSSFNPLRRKSSIGTIHGTTGEMAARTGGVVGALATAQHRREPYQERQRKKLETYLQQMIRFLIFRADSNRLCKFLELSALGIRLASEGGYHGKEGLMVIQSGKGVDFRRALNPALIKERHRPMWFLVRHSYVVCVDSPESMNIYDVFLVDPDFATESRKRLRDQNPQELAKSAKPSSKHHLLRLRNSERKLKLLARNERQLQQFKESISFMMGLTEWSKPHRFDSFAPVRYNVFARWLVDGRDYMWNVSRAISMARDVVYIHDWWLSPELYMRRPAAISQKWRLDRLLQKKAQEGVKIYIIVYRNINSAIPIDSEYTKFSLLDLHANIFVQRSPNQFRQNTFFWAHHEKLCIIDHSVAFCGGVDLCFGRWDTPEHSLVDDKLTGFELNDAPKDADHCQLWPGKDYSNPRVQDFYALDKPYEEMYDRTKIPRMPWHDIAMQMVGQPARDLTRHFVQRWNYILRQRKPSRPTPFLLPPPDFIPEDIQALGLDGTCEVQILRSCSSWSIGTPDKTEHSIMNAYVKLIEESEHFIYIENQFFISSCNVDGTLIQNTIGDAIVERIKRAYANDEDWRIIIVIPLMPGFQNTVDAQDGTSVRLIMQCQYRSISRGDTSIFARLRDAGIEPEDYIQFYSLRQWGKIGPRKVLITEQLYIHAKCMIVDDRVVIMGSANINERSMLGSRDSEVAAVVRDTDMIPSVMAGEEYAVGRFPHTLRMRLMREHLGIDVDTLEEEERDSGEWDRDTEQTVEPNSSSLASPATIHETERKLMDSTHRIQDDLIARSENLYSFNHEHEGERSTIHELDGQKDLSIDAQSPQVADHQRDVRGEGADNMRSLSNELHVDGGRDSAFVGGDREVLVNDIATEGKGTLSSPGSPKNDSHGLSDFRKRSATQSKTRHRSKTLGLSDLSHFDSAAVALPPPTLPRMDTQALGLTQLSQLPALPVTDDTDIGGPPLTRRFSNTSAALVNPLISSMRRPVIDDDCMRDPVSPSFFLDIWHAVAENNTKLYRQVFRCMPDTEARDWRAYKEFTAYNERFMQAQGLNKPSGRKAHESGVRSGPPGTGTKMESIPGLSTLQTVGEKAELAAERFLDEISGGNRNNADADEKRDASSNTKLENVSEWAEDQTKSLHASSQLDEKLALKAADDDLAASKDSIEKDNNNTPTPNPSSDTTIAATTPDRPRSRTLQNAESQTNSNGLYSSSSSTQQPLKHSSTAATAAGGGGGGRRRRATTRSSAASRAFAASDELLSKDEAEALLKLVQGTLVCWPYDWLEKEERGGNWLYNIDQIAPIEIYD</sequence>
<feature type="region of interest" description="Disordered" evidence="11">
    <location>
        <begin position="1"/>
        <end position="162"/>
    </location>
</feature>
<feature type="compositionally biased region" description="Low complexity" evidence="11">
    <location>
        <begin position="247"/>
        <end position="261"/>
    </location>
</feature>
<dbReference type="PANTHER" id="PTHR18896:SF76">
    <property type="entry name" value="PHOSPHOLIPASE"/>
    <property type="match status" value="1"/>
</dbReference>
<dbReference type="SUPFAM" id="SSF56024">
    <property type="entry name" value="Phospholipase D/nuclease"/>
    <property type="match status" value="2"/>
</dbReference>
<dbReference type="InterPro" id="IPR036871">
    <property type="entry name" value="PX_dom_sf"/>
</dbReference>
<feature type="domain" description="PLD phosphodiesterase" evidence="12">
    <location>
        <begin position="923"/>
        <end position="950"/>
    </location>
</feature>
<reference evidence="14" key="1">
    <citation type="journal article" date="2020" name="Stud. Mycol.">
        <title>101 Dothideomycetes genomes: a test case for predicting lifestyles and emergence of pathogens.</title>
        <authorList>
            <person name="Haridas S."/>
            <person name="Albert R."/>
            <person name="Binder M."/>
            <person name="Bloem J."/>
            <person name="Labutti K."/>
            <person name="Salamov A."/>
            <person name="Andreopoulos B."/>
            <person name="Baker S."/>
            <person name="Barry K."/>
            <person name="Bills G."/>
            <person name="Bluhm B."/>
            <person name="Cannon C."/>
            <person name="Castanera R."/>
            <person name="Culley D."/>
            <person name="Daum C."/>
            <person name="Ezra D."/>
            <person name="Gonzalez J."/>
            <person name="Henrissat B."/>
            <person name="Kuo A."/>
            <person name="Liang C."/>
            <person name="Lipzen A."/>
            <person name="Lutzoni F."/>
            <person name="Magnuson J."/>
            <person name="Mondo S."/>
            <person name="Nolan M."/>
            <person name="Ohm R."/>
            <person name="Pangilinan J."/>
            <person name="Park H.-J."/>
            <person name="Ramirez L."/>
            <person name="Alfaro M."/>
            <person name="Sun H."/>
            <person name="Tritt A."/>
            <person name="Yoshinaga Y."/>
            <person name="Zwiers L.-H."/>
            <person name="Turgeon B."/>
            <person name="Goodwin S."/>
            <person name="Spatafora J."/>
            <person name="Crous P."/>
            <person name="Grigoriev I."/>
        </authorList>
    </citation>
    <scope>NUCLEOTIDE SEQUENCE</scope>
    <source>
        <strain evidence="14">Tuck. ex Michener</strain>
    </source>
</reference>
<evidence type="ECO:0000256" key="1">
    <source>
        <dbReference type="ARBA" id="ARBA00000798"/>
    </source>
</evidence>
<organism evidence="14 15">
    <name type="scientific">Viridothelium virens</name>
    <name type="common">Speckled blister lichen</name>
    <name type="synonym">Trypethelium virens</name>
    <dbReference type="NCBI Taxonomy" id="1048519"/>
    <lineage>
        <taxon>Eukaryota</taxon>
        <taxon>Fungi</taxon>
        <taxon>Dikarya</taxon>
        <taxon>Ascomycota</taxon>
        <taxon>Pezizomycotina</taxon>
        <taxon>Dothideomycetes</taxon>
        <taxon>Dothideomycetes incertae sedis</taxon>
        <taxon>Trypetheliales</taxon>
        <taxon>Trypetheliaceae</taxon>
        <taxon>Viridothelium</taxon>
    </lineage>
</organism>